<evidence type="ECO:0000259" key="8">
    <source>
        <dbReference type="Pfam" id="PF00892"/>
    </source>
</evidence>
<evidence type="ECO:0000313" key="10">
    <source>
        <dbReference type="EMBL" id="POP50678.1"/>
    </source>
</evidence>
<evidence type="ECO:0000256" key="6">
    <source>
        <dbReference type="ARBA" id="ARBA00023136"/>
    </source>
</evidence>
<feature type="transmembrane region" description="Helical" evidence="7">
    <location>
        <begin position="245"/>
        <end position="264"/>
    </location>
</feature>
<evidence type="ECO:0000256" key="1">
    <source>
        <dbReference type="ARBA" id="ARBA00004651"/>
    </source>
</evidence>
<dbReference type="Proteomes" id="UP000247005">
    <property type="component" value="Unassembled WGS sequence"/>
</dbReference>
<feature type="transmembrane region" description="Helical" evidence="7">
    <location>
        <begin position="126"/>
        <end position="147"/>
    </location>
</feature>
<feature type="domain" description="EamA" evidence="8">
    <location>
        <begin position="152"/>
        <end position="285"/>
    </location>
</feature>
<feature type="domain" description="EamA" evidence="8">
    <location>
        <begin position="8"/>
        <end position="139"/>
    </location>
</feature>
<dbReference type="Pfam" id="PF00892">
    <property type="entry name" value="EamA"/>
    <property type="match status" value="2"/>
</dbReference>
<keyword evidence="5 7" id="KW-1133">Transmembrane helix</keyword>
<accession>A0A2P5GVU5</accession>
<keyword evidence="11" id="KW-1185">Reference proteome</keyword>
<reference evidence="11 12" key="1">
    <citation type="submission" date="2018-01" db="EMBL/GenBank/DDBJ databases">
        <title>Superficieibacter electus gen. nov., sp. nov., an extended-spectrum beta-lactamase possessing member of the Enterobacteriaceae family, isolated from intensive care unit surfaces.</title>
        <authorList>
            <person name="Potter R.F."/>
            <person name="D'Souza A.W."/>
        </authorList>
    </citation>
    <scope>NUCLEOTIDE SEQUENCE [LARGE SCALE GENOMIC DNA]</scope>
    <source>
        <strain evidence="10 12">BP-1</strain>
        <strain evidence="9 11">BP-2</strain>
    </source>
</reference>
<dbReference type="PANTHER" id="PTHR32322">
    <property type="entry name" value="INNER MEMBRANE TRANSPORTER"/>
    <property type="match status" value="1"/>
</dbReference>
<name>A0A2P5GVU5_9ENTR</name>
<dbReference type="RefSeq" id="WP_103674140.1">
    <property type="nucleotide sequence ID" value="NZ_PQGD01000001.1"/>
</dbReference>
<dbReference type="GO" id="GO:0005886">
    <property type="term" value="C:plasma membrane"/>
    <property type="evidence" value="ECO:0007669"/>
    <property type="project" value="UniProtKB-SubCell"/>
</dbReference>
<feature type="transmembrane region" description="Helical" evidence="7">
    <location>
        <begin position="183"/>
        <end position="202"/>
    </location>
</feature>
<keyword evidence="3" id="KW-1003">Cell membrane</keyword>
<dbReference type="InterPro" id="IPR050638">
    <property type="entry name" value="AA-Vitamin_Transporters"/>
</dbReference>
<evidence type="ECO:0000256" key="2">
    <source>
        <dbReference type="ARBA" id="ARBA00007362"/>
    </source>
</evidence>
<evidence type="ECO:0000256" key="4">
    <source>
        <dbReference type="ARBA" id="ARBA00022692"/>
    </source>
</evidence>
<dbReference type="Proteomes" id="UP000237073">
    <property type="component" value="Unassembled WGS sequence"/>
</dbReference>
<keyword evidence="4 7" id="KW-0812">Transmembrane</keyword>
<comment type="caution">
    <text evidence="10">The sequence shown here is derived from an EMBL/GenBank/DDBJ whole genome shotgun (WGS) entry which is preliminary data.</text>
</comment>
<keyword evidence="6 7" id="KW-0472">Membrane</keyword>
<feature type="transmembrane region" description="Helical" evidence="7">
    <location>
        <begin position="36"/>
        <end position="56"/>
    </location>
</feature>
<feature type="transmembrane region" description="Helical" evidence="7">
    <location>
        <begin position="270"/>
        <end position="287"/>
    </location>
</feature>
<gene>
    <name evidence="10" type="ORF">CHU32_00525</name>
    <name evidence="9" type="ORF">CHU33_00525</name>
</gene>
<dbReference type="EMBL" id="PQGD01000001">
    <property type="protein sequence ID" value="POP50678.1"/>
    <property type="molecule type" value="Genomic_DNA"/>
</dbReference>
<feature type="transmembrane region" description="Helical" evidence="7">
    <location>
        <begin position="153"/>
        <end position="171"/>
    </location>
</feature>
<sequence length="298" mass="31793">MRLANNPALLAISAGICWGTSGLVMRFLGAYGFEAVEIATLRLLIAAGVVSTLALRHAKGMRIPVRQLPWLAMMGAGCLFLYSLCYVRAVEEISLSLTAVLIYTSPAMVMLLSAAFFQEPLTRPKLLALTLTFCGCSLAAGLFPATLHYSWRGIGFALLAALLYALYAVLAKQRAQQCDALTITAWSMVFGAVAALLIVDIPHGLSLVRASPGSLIWIVIIGLLNTALPYLLYTRAVSLGEASQAAMMASVEPIVATLLGMAVFHEVPGIWAWLGIFLVISGLRISVAHSARVSKKEG</sequence>
<evidence type="ECO:0000256" key="7">
    <source>
        <dbReference type="SAM" id="Phobius"/>
    </source>
</evidence>
<feature type="transmembrane region" description="Helical" evidence="7">
    <location>
        <begin position="68"/>
        <end position="89"/>
    </location>
</feature>
<comment type="subcellular location">
    <subcellularLocation>
        <location evidence="1">Cell membrane</location>
        <topology evidence="1">Multi-pass membrane protein</topology>
    </subcellularLocation>
</comment>
<evidence type="ECO:0000313" key="9">
    <source>
        <dbReference type="EMBL" id="POP47667.1"/>
    </source>
</evidence>
<dbReference type="InterPro" id="IPR000620">
    <property type="entry name" value="EamA_dom"/>
</dbReference>
<organism evidence="10 12">
    <name type="scientific">Superficieibacter electus</name>
    <dbReference type="NCBI Taxonomy" id="2022662"/>
    <lineage>
        <taxon>Bacteria</taxon>
        <taxon>Pseudomonadati</taxon>
        <taxon>Pseudomonadota</taxon>
        <taxon>Gammaproteobacteria</taxon>
        <taxon>Enterobacterales</taxon>
        <taxon>Enterobacteriaceae</taxon>
        <taxon>Superficieibacter</taxon>
    </lineage>
</organism>
<comment type="similarity">
    <text evidence="2">Belongs to the EamA transporter family.</text>
</comment>
<dbReference type="InterPro" id="IPR037185">
    <property type="entry name" value="EmrE-like"/>
</dbReference>
<feature type="transmembrane region" description="Helical" evidence="7">
    <location>
        <begin position="95"/>
        <end position="117"/>
    </location>
</feature>
<dbReference type="AlphaFoldDB" id="A0A2P5GVU5"/>
<feature type="transmembrane region" description="Helical" evidence="7">
    <location>
        <begin position="214"/>
        <end position="233"/>
    </location>
</feature>
<dbReference type="OrthoDB" id="6707571at2"/>
<dbReference type="EMBL" id="PQGE01000001">
    <property type="protein sequence ID" value="POP47667.1"/>
    <property type="molecule type" value="Genomic_DNA"/>
</dbReference>
<evidence type="ECO:0000313" key="11">
    <source>
        <dbReference type="Proteomes" id="UP000237073"/>
    </source>
</evidence>
<proteinExistence type="inferred from homology"/>
<evidence type="ECO:0000256" key="3">
    <source>
        <dbReference type="ARBA" id="ARBA00022475"/>
    </source>
</evidence>
<evidence type="ECO:0000256" key="5">
    <source>
        <dbReference type="ARBA" id="ARBA00022989"/>
    </source>
</evidence>
<evidence type="ECO:0000313" key="12">
    <source>
        <dbReference type="Proteomes" id="UP000247005"/>
    </source>
</evidence>
<dbReference type="SUPFAM" id="SSF103481">
    <property type="entry name" value="Multidrug resistance efflux transporter EmrE"/>
    <property type="match status" value="2"/>
</dbReference>
<dbReference type="Gene3D" id="1.10.3730.20">
    <property type="match status" value="2"/>
</dbReference>
<protein>
    <recommendedName>
        <fullName evidence="8">EamA domain-containing protein</fullName>
    </recommendedName>
</protein>
<dbReference type="PANTHER" id="PTHR32322:SF2">
    <property type="entry name" value="EAMA DOMAIN-CONTAINING PROTEIN"/>
    <property type="match status" value="1"/>
</dbReference>